<dbReference type="GO" id="GO:0031490">
    <property type="term" value="F:chromatin DNA binding"/>
    <property type="evidence" value="ECO:0007669"/>
    <property type="project" value="TreeGrafter"/>
</dbReference>
<comment type="subcellular location">
    <subcellularLocation>
        <location evidence="1">Nucleus</location>
    </subcellularLocation>
</comment>
<evidence type="ECO:0000256" key="3">
    <source>
        <dbReference type="ARBA" id="ARBA00022723"/>
    </source>
</evidence>
<keyword evidence="4" id="KW-0539">Nucleus</keyword>
<dbReference type="Gene3D" id="2.60.120.650">
    <property type="entry name" value="Cupin"/>
    <property type="match status" value="1"/>
</dbReference>
<dbReference type="AlphaFoldDB" id="A0AAF0X6U7"/>
<reference evidence="6" key="1">
    <citation type="journal article" date="2016" name="Nat. Genet.">
        <title>A high-quality carrot genome assembly provides new insights into carotenoid accumulation and asterid genome evolution.</title>
        <authorList>
            <person name="Iorizzo M."/>
            <person name="Ellison S."/>
            <person name="Senalik D."/>
            <person name="Zeng P."/>
            <person name="Satapoomin P."/>
            <person name="Huang J."/>
            <person name="Bowman M."/>
            <person name="Iovene M."/>
            <person name="Sanseverino W."/>
            <person name="Cavagnaro P."/>
            <person name="Yildiz M."/>
            <person name="Macko-Podgorni A."/>
            <person name="Moranska E."/>
            <person name="Grzebelus E."/>
            <person name="Grzebelus D."/>
            <person name="Ashrafi H."/>
            <person name="Zheng Z."/>
            <person name="Cheng S."/>
            <person name="Spooner D."/>
            <person name="Van Deynze A."/>
            <person name="Simon P."/>
        </authorList>
    </citation>
    <scope>NUCLEOTIDE SEQUENCE</scope>
    <source>
        <tissue evidence="6">Leaf</tissue>
    </source>
</reference>
<dbReference type="GO" id="GO:0032454">
    <property type="term" value="F:histone H3K9 demethylase activity"/>
    <property type="evidence" value="ECO:0007669"/>
    <property type="project" value="InterPro"/>
</dbReference>
<dbReference type="GO" id="GO:0000785">
    <property type="term" value="C:chromatin"/>
    <property type="evidence" value="ECO:0007669"/>
    <property type="project" value="TreeGrafter"/>
</dbReference>
<evidence type="ECO:0000313" key="6">
    <source>
        <dbReference type="EMBL" id="WOH02448.1"/>
    </source>
</evidence>
<evidence type="ECO:0000313" key="7">
    <source>
        <dbReference type="Proteomes" id="UP000077755"/>
    </source>
</evidence>
<evidence type="ECO:0000256" key="2">
    <source>
        <dbReference type="ARBA" id="ARBA00006801"/>
    </source>
</evidence>
<gene>
    <name evidence="6" type="ORF">DCAR_0521837</name>
</gene>
<dbReference type="SMART" id="SM00558">
    <property type="entry name" value="JmjC"/>
    <property type="match status" value="1"/>
</dbReference>
<accession>A0AAF0X6U7</accession>
<dbReference type="PROSITE" id="PS51184">
    <property type="entry name" value="JMJC"/>
    <property type="match status" value="1"/>
</dbReference>
<dbReference type="SUPFAM" id="SSF51197">
    <property type="entry name" value="Clavaminate synthase-like"/>
    <property type="match status" value="1"/>
</dbReference>
<dbReference type="GO" id="GO:0003712">
    <property type="term" value="F:transcription coregulator activity"/>
    <property type="evidence" value="ECO:0007669"/>
    <property type="project" value="TreeGrafter"/>
</dbReference>
<keyword evidence="7" id="KW-1185">Reference proteome</keyword>
<dbReference type="GO" id="GO:0046872">
    <property type="term" value="F:metal ion binding"/>
    <property type="evidence" value="ECO:0007669"/>
    <property type="project" value="UniProtKB-KW"/>
</dbReference>
<dbReference type="Proteomes" id="UP000077755">
    <property type="component" value="Chromosome 5"/>
</dbReference>
<dbReference type="GO" id="GO:0000118">
    <property type="term" value="C:histone deacetylase complex"/>
    <property type="evidence" value="ECO:0007669"/>
    <property type="project" value="TreeGrafter"/>
</dbReference>
<protein>
    <recommendedName>
        <fullName evidence="5">JmjC domain-containing protein</fullName>
    </recommendedName>
</protein>
<evidence type="ECO:0000256" key="1">
    <source>
        <dbReference type="ARBA" id="ARBA00004123"/>
    </source>
</evidence>
<dbReference type="InterPro" id="IPR045109">
    <property type="entry name" value="LSDs-like"/>
</dbReference>
<keyword evidence="3" id="KW-0479">Metal-binding</keyword>
<evidence type="ECO:0000259" key="5">
    <source>
        <dbReference type="PROSITE" id="PS51184"/>
    </source>
</evidence>
<dbReference type="EMBL" id="CP093347">
    <property type="protein sequence ID" value="WOH02448.1"/>
    <property type="molecule type" value="Genomic_DNA"/>
</dbReference>
<dbReference type="PANTHER" id="PTHR12549">
    <property type="entry name" value="JMJC DOMAIN-CONTAINING HISTONE DEMETHYLATION PROTEIN"/>
    <property type="match status" value="1"/>
</dbReference>
<dbReference type="InterPro" id="IPR003347">
    <property type="entry name" value="JmjC_dom"/>
</dbReference>
<comment type="similarity">
    <text evidence="2">Belongs to the JARID1 histone demethylase family.</text>
</comment>
<dbReference type="PANTHER" id="PTHR12549:SF56">
    <property type="entry name" value="TRANSCRIPTION FACTOR C2H2 FAMILY"/>
    <property type="match status" value="1"/>
</dbReference>
<feature type="domain" description="JmjC" evidence="5">
    <location>
        <begin position="405"/>
        <end position="631"/>
    </location>
</feature>
<sequence length="755" mass="86951">MAPTKHYHEMTEEDFVKACPFCRDICNCKSCLRLELPEKNKIRLSKEDKVHYSKYLLKRLLPFVRQFNEQQILEREMEAKIRGLSLSDVEVQVANCPIDERMNCDYCRTSIADYHRSCTQCPYDLCITCCRDLRDGCLHARQMEGVQYKNPGVGYLHGETCKPVSNRTVGTFTESKDGASPKAEFEWKPNKDGSISCPPKSIGGCGKGILKLNQVLPDDWLSNMLAKAEKLYKLYKLNDMPETPAYWCSTFNNAKRKAASRDNSNDNYLYSPSAIDIQAENLECFQAHWSRGEPVIVSSVLDSTYGLSWEPMVMSRAIRDKSQTDVTVLNCLNWCEVSLISCFYSEEYSVSSFFKGYTEGILDLSDWPQMLKLNDWPPSGLFGDHLPRHNMEFISALPFKEYTHPQSSYFNLAVKLPSDHLMPDTGPKLYTAYGCSQQLGRGDSVTKINYNDSDVVYVLMHNKEMTLSHSELAKIEHLKEKHHLQDQKEIYVDGKMGNGLEQQKHDDIEESENPESGALWDIYRRADALKLKKYLRKHFREFRHTYCLPLKQVVDPVYDGTFYLNTEHKRRLKKEYGIEPWTVMQNLGDAVLIPAGCPFQVRNLKSCIQVSTGFVSPESINACLRFTEEIRVLPQDHVAKEDKLGVNKLLLYAMRQVLDDLEVSPKQRLIMWISVLIHPKKVDTWDQSQQILRPKATPILLCRRYTLGANLRTTGEGYIVLYVTLLLYKESPRRRPIYLRLSDSIFSHIICSLKL</sequence>
<organism evidence="6 7">
    <name type="scientific">Daucus carota subsp. sativus</name>
    <name type="common">Carrot</name>
    <dbReference type="NCBI Taxonomy" id="79200"/>
    <lineage>
        <taxon>Eukaryota</taxon>
        <taxon>Viridiplantae</taxon>
        <taxon>Streptophyta</taxon>
        <taxon>Embryophyta</taxon>
        <taxon>Tracheophyta</taxon>
        <taxon>Spermatophyta</taxon>
        <taxon>Magnoliopsida</taxon>
        <taxon>eudicotyledons</taxon>
        <taxon>Gunneridae</taxon>
        <taxon>Pentapetalae</taxon>
        <taxon>asterids</taxon>
        <taxon>campanulids</taxon>
        <taxon>Apiales</taxon>
        <taxon>Apiaceae</taxon>
        <taxon>Apioideae</taxon>
        <taxon>Scandiceae</taxon>
        <taxon>Daucinae</taxon>
        <taxon>Daucus</taxon>
        <taxon>Daucus sect. Daucus</taxon>
    </lineage>
</organism>
<dbReference type="GO" id="GO:0006357">
    <property type="term" value="P:regulation of transcription by RNA polymerase II"/>
    <property type="evidence" value="ECO:0007669"/>
    <property type="project" value="TreeGrafter"/>
</dbReference>
<evidence type="ECO:0000256" key="4">
    <source>
        <dbReference type="ARBA" id="ARBA00023242"/>
    </source>
</evidence>
<dbReference type="Pfam" id="PF02373">
    <property type="entry name" value="JmjC"/>
    <property type="match status" value="1"/>
</dbReference>
<name>A0AAF0X6U7_DAUCS</name>
<proteinExistence type="inferred from homology"/>
<reference evidence="6" key="2">
    <citation type="submission" date="2022-03" db="EMBL/GenBank/DDBJ databases">
        <title>Draft title - Genomic analysis of global carrot germplasm unveils the trajectory of domestication and the origin of high carotenoid orange carrot.</title>
        <authorList>
            <person name="Iorizzo M."/>
            <person name="Ellison S."/>
            <person name="Senalik D."/>
            <person name="Macko-Podgorni A."/>
            <person name="Grzebelus D."/>
            <person name="Bostan H."/>
            <person name="Rolling W."/>
            <person name="Curaba J."/>
            <person name="Simon P."/>
        </authorList>
    </citation>
    <scope>NUCLEOTIDE SEQUENCE</scope>
    <source>
        <tissue evidence="6">Leaf</tissue>
    </source>
</reference>